<dbReference type="SUPFAM" id="SSF56784">
    <property type="entry name" value="HAD-like"/>
    <property type="match status" value="1"/>
</dbReference>
<dbReference type="CDD" id="cd07505">
    <property type="entry name" value="HAD_BPGM-like"/>
    <property type="match status" value="1"/>
</dbReference>
<dbReference type="PANTHER" id="PTHR18901">
    <property type="entry name" value="2-DEOXYGLUCOSE-6-PHOSPHATE PHOSPHATASE 2"/>
    <property type="match status" value="1"/>
</dbReference>
<dbReference type="Gene3D" id="1.10.150.240">
    <property type="entry name" value="Putative phosphatase, domain 2"/>
    <property type="match status" value="1"/>
</dbReference>
<dbReference type="Proteomes" id="UP000820977">
    <property type="component" value="Unassembled WGS sequence"/>
</dbReference>
<dbReference type="Gene3D" id="3.40.50.1000">
    <property type="entry name" value="HAD superfamily/HAD-like"/>
    <property type="match status" value="1"/>
</dbReference>
<reference evidence="1 2" key="1">
    <citation type="submission" date="2020-05" db="EMBL/GenBank/DDBJ databases">
        <title>Distinct polysaccharide utilization as determinants for interspecies competition between intestinal Prevotella spp.</title>
        <authorList>
            <person name="Galvez E.J.C."/>
            <person name="Iljazovic A."/>
            <person name="Strowig T."/>
        </authorList>
    </citation>
    <scope>NUCLEOTIDE SEQUENCE [LARGE SCALE GENOMIC DNA]</scope>
    <source>
        <strain evidence="1 2">PCHR</strain>
    </source>
</reference>
<dbReference type="InterPro" id="IPR006439">
    <property type="entry name" value="HAD-SF_hydro_IA"/>
</dbReference>
<dbReference type="EMBL" id="JABKKJ010000018">
    <property type="protein sequence ID" value="NPE25799.1"/>
    <property type="molecule type" value="Genomic_DNA"/>
</dbReference>
<dbReference type="SFLD" id="SFLDG01129">
    <property type="entry name" value="C1.5:_HAD__Beta-PGM__Phosphata"/>
    <property type="match status" value="1"/>
</dbReference>
<sequence length="217" mass="24797">MEKFKAALFDLDGVVFDTEPQYTLFWSSQFRKYYPETEGLEHKIKGQTLVWIYDTYFRDMPKTQADITAALDEFERNMEFEYVKGFADFVKSLRRNGVHTAVVTSSNRVKMQNVYGKRPEMKELFDEILTSEDFKESKPSPECYLTAAGKFAAGSDECVVFEDSFNGLKSGRAAEMSVVGLATTNGKDDIQPFADVVIDNYEGMDYEKIYALIFASH</sequence>
<protein>
    <submittedName>
        <fullName evidence="1">HAD family phosphatase</fullName>
    </submittedName>
</protein>
<comment type="caution">
    <text evidence="1">The sequence shown here is derived from an EMBL/GenBank/DDBJ whole genome shotgun (WGS) entry which is preliminary data.</text>
</comment>
<dbReference type="InterPro" id="IPR023198">
    <property type="entry name" value="PGP-like_dom2"/>
</dbReference>
<dbReference type="NCBIfam" id="TIGR01509">
    <property type="entry name" value="HAD-SF-IA-v3"/>
    <property type="match status" value="1"/>
</dbReference>
<dbReference type="InterPro" id="IPR023214">
    <property type="entry name" value="HAD_sf"/>
</dbReference>
<dbReference type="RefSeq" id="WP_172345267.1">
    <property type="nucleotide sequence ID" value="NZ_CASYYZ010000147.1"/>
</dbReference>
<keyword evidence="2" id="KW-1185">Reference proteome</keyword>
<accession>A0ABX2B2Q5</accession>
<dbReference type="Pfam" id="PF00702">
    <property type="entry name" value="Hydrolase"/>
    <property type="match status" value="1"/>
</dbReference>
<dbReference type="SFLD" id="SFLDS00003">
    <property type="entry name" value="Haloacid_Dehalogenase"/>
    <property type="match status" value="1"/>
</dbReference>
<name>A0ABX2B2Q5_9BACT</name>
<evidence type="ECO:0000313" key="2">
    <source>
        <dbReference type="Proteomes" id="UP000820977"/>
    </source>
</evidence>
<dbReference type="PANTHER" id="PTHR18901:SF38">
    <property type="entry name" value="PSEUDOURIDINE-5'-PHOSPHATASE"/>
    <property type="match status" value="1"/>
</dbReference>
<dbReference type="InterPro" id="IPR036412">
    <property type="entry name" value="HAD-like_sf"/>
</dbReference>
<gene>
    <name evidence="1" type="ORF">HPS54_09775</name>
</gene>
<organism evidence="1 2">
    <name type="scientific">Xylanibacter caecicola</name>
    <dbReference type="NCBI Taxonomy" id="2736294"/>
    <lineage>
        <taxon>Bacteria</taxon>
        <taxon>Pseudomonadati</taxon>
        <taxon>Bacteroidota</taxon>
        <taxon>Bacteroidia</taxon>
        <taxon>Bacteroidales</taxon>
        <taxon>Prevotellaceae</taxon>
        <taxon>Xylanibacter</taxon>
    </lineage>
</organism>
<evidence type="ECO:0000313" key="1">
    <source>
        <dbReference type="EMBL" id="NPE25799.1"/>
    </source>
</evidence>
<dbReference type="PRINTS" id="PR00413">
    <property type="entry name" value="HADHALOGNASE"/>
</dbReference>
<proteinExistence type="predicted"/>